<dbReference type="InterPro" id="IPR001453">
    <property type="entry name" value="MoaB/Mog_dom"/>
</dbReference>
<evidence type="ECO:0000259" key="1">
    <source>
        <dbReference type="SMART" id="SM00852"/>
    </source>
</evidence>
<dbReference type="AlphaFoldDB" id="A0A7L9QCK2"/>
<dbReference type="Pfam" id="PF00994">
    <property type="entry name" value="MoCF_biosynth"/>
    <property type="match status" value="1"/>
</dbReference>
<proteinExistence type="predicted"/>
<organism evidence="2">
    <name type="scientific">uncultured organism</name>
    <dbReference type="NCBI Taxonomy" id="155900"/>
    <lineage>
        <taxon>unclassified sequences</taxon>
        <taxon>environmental samples</taxon>
    </lineage>
</organism>
<dbReference type="SUPFAM" id="SSF53218">
    <property type="entry name" value="Molybdenum cofactor biosynthesis proteins"/>
    <property type="match status" value="1"/>
</dbReference>
<dbReference type="CDD" id="cd03522">
    <property type="entry name" value="MoeA_like"/>
    <property type="match status" value="1"/>
</dbReference>
<dbReference type="Gene3D" id="3.90.105.10">
    <property type="entry name" value="Molybdopterin biosynthesis moea protein, domain 2"/>
    <property type="match status" value="1"/>
</dbReference>
<evidence type="ECO:0000313" key="2">
    <source>
        <dbReference type="EMBL" id="QOL00425.1"/>
    </source>
</evidence>
<protein>
    <recommendedName>
        <fullName evidence="1">MoaB/Mog domain-containing protein</fullName>
    </recommendedName>
</protein>
<name>A0A7L9QCK2_9ZZZZ</name>
<dbReference type="SMART" id="SM00852">
    <property type="entry name" value="MoCF_biosynth"/>
    <property type="match status" value="1"/>
</dbReference>
<dbReference type="InterPro" id="IPR036425">
    <property type="entry name" value="MoaB/Mog-like_dom_sf"/>
</dbReference>
<reference evidence="2" key="1">
    <citation type="submission" date="2020-09" db="EMBL/GenBank/DDBJ databases">
        <title>A new high-throughput screening method to detect antimicrobial volatiles from metagenomic clone libraries.</title>
        <authorList>
            <person name="Stocker F."/>
            <person name="Obermeier M."/>
            <person name="Resch K."/>
            <person name="Berg G."/>
            <person name="Mueller Bogota C.A."/>
        </authorList>
    </citation>
    <scope>NUCLEOTIDE SEQUENCE</scope>
</reference>
<sequence length="330" mass="33741">MKFGPAPLDSAEDAILAHAVRCGGRIFKKGQILGAAEIAVMAQFGVASVTVARLEEGDVAENDAAMRLAEGLRGQGVIAAPADTGRVNLLAAHDGLAIIGAAPVDALNRITEDVTVATLPNLAPVSAGQVIATVKIIPFAVPESSLSAAVDAAIAAHLDVYPYLPLAACLIQTVNDGLKPSVIEKTSRVTADRLTRLGGRVGGETRCAHDSVALAGAIETALVASPDLLLIIGASAIVDRRDVIPQAIEAAGGRIDRLGMPVDPGNLILLGEVRGTPVLGLPGCARSPARNGLDWVLERLAAGIPADAGDVARMGVGGLLIGRQEEKDYL</sequence>
<feature type="domain" description="MoaB/Mog" evidence="1">
    <location>
        <begin position="169"/>
        <end position="302"/>
    </location>
</feature>
<dbReference type="EMBL" id="MW000468">
    <property type="protein sequence ID" value="QOL00425.1"/>
    <property type="molecule type" value="Genomic_DNA"/>
</dbReference>
<accession>A0A7L9QCK2</accession>
<dbReference type="Gene3D" id="3.40.980.10">
    <property type="entry name" value="MoaB/Mog-like domain"/>
    <property type="match status" value="1"/>
</dbReference>